<feature type="compositionally biased region" description="Basic and acidic residues" evidence="9">
    <location>
        <begin position="666"/>
        <end position="678"/>
    </location>
</feature>
<evidence type="ECO:0000256" key="1">
    <source>
        <dbReference type="ARBA" id="ARBA00001947"/>
    </source>
</evidence>
<dbReference type="AlphaFoldDB" id="I3CBL6"/>
<dbReference type="Proteomes" id="UP000005744">
    <property type="component" value="Unassembled WGS sequence"/>
</dbReference>
<dbReference type="CDD" id="cd05709">
    <property type="entry name" value="S2P-M50"/>
    <property type="match status" value="1"/>
</dbReference>
<evidence type="ECO:0000256" key="8">
    <source>
        <dbReference type="SAM" id="Coils"/>
    </source>
</evidence>
<keyword evidence="4" id="KW-0813">Transport</keyword>
<feature type="transmembrane region" description="Helical" evidence="10">
    <location>
        <begin position="291"/>
        <end position="310"/>
    </location>
</feature>
<comment type="cofactor">
    <cofactor evidence="1">
        <name>Zn(2+)</name>
        <dbReference type="ChEBI" id="CHEBI:29105"/>
    </cofactor>
</comment>
<dbReference type="InterPro" id="IPR008915">
    <property type="entry name" value="Peptidase_M50"/>
</dbReference>
<evidence type="ECO:0000256" key="7">
    <source>
        <dbReference type="ARBA" id="ARBA00023136"/>
    </source>
</evidence>
<dbReference type="Pfam" id="PF02163">
    <property type="entry name" value="Peptidase_M50"/>
    <property type="match status" value="1"/>
</dbReference>
<dbReference type="eggNOG" id="COG0845">
    <property type="taxonomic scope" value="Bacteria"/>
</dbReference>
<comment type="subcellular location">
    <subcellularLocation>
        <location evidence="2">Membrane</location>
        <topology evidence="2">Multi-pass membrane protein</topology>
    </subcellularLocation>
</comment>
<dbReference type="GO" id="GO:0015679">
    <property type="term" value="P:plasma membrane copper ion transport"/>
    <property type="evidence" value="ECO:0007669"/>
    <property type="project" value="TreeGrafter"/>
</dbReference>
<keyword evidence="6 10" id="KW-1133">Transmembrane helix</keyword>
<keyword evidence="13" id="KW-1185">Reference proteome</keyword>
<keyword evidence="7 10" id="KW-0472">Membrane</keyword>
<evidence type="ECO:0000256" key="5">
    <source>
        <dbReference type="ARBA" id="ARBA00022692"/>
    </source>
</evidence>
<feature type="region of interest" description="Disordered" evidence="9">
    <location>
        <begin position="657"/>
        <end position="679"/>
    </location>
</feature>
<dbReference type="OrthoDB" id="9759690at2"/>
<dbReference type="PANTHER" id="PTHR30097:SF4">
    <property type="entry name" value="SLR6042 PROTEIN"/>
    <property type="match status" value="1"/>
</dbReference>
<evidence type="ECO:0000313" key="13">
    <source>
        <dbReference type="Proteomes" id="UP000005744"/>
    </source>
</evidence>
<feature type="transmembrane region" description="Helical" evidence="10">
    <location>
        <begin position="196"/>
        <end position="215"/>
    </location>
</feature>
<evidence type="ECO:0000259" key="11">
    <source>
        <dbReference type="Pfam" id="PF02163"/>
    </source>
</evidence>
<feature type="transmembrane region" description="Helical" evidence="10">
    <location>
        <begin position="268"/>
        <end position="285"/>
    </location>
</feature>
<dbReference type="GO" id="GO:0016020">
    <property type="term" value="C:membrane"/>
    <property type="evidence" value="ECO:0007669"/>
    <property type="project" value="UniProtKB-SubCell"/>
</dbReference>
<dbReference type="GO" id="GO:0006508">
    <property type="term" value="P:proteolysis"/>
    <property type="evidence" value="ECO:0007669"/>
    <property type="project" value="InterPro"/>
</dbReference>
<feature type="coiled-coil region" evidence="8">
    <location>
        <begin position="531"/>
        <end position="561"/>
    </location>
</feature>
<feature type="domain" description="Peptidase M50" evidence="11">
    <location>
        <begin position="206"/>
        <end position="285"/>
    </location>
</feature>
<evidence type="ECO:0000256" key="10">
    <source>
        <dbReference type="SAM" id="Phobius"/>
    </source>
</evidence>
<accession>I3CBL6</accession>
<organism evidence="12 13">
    <name type="scientific">Beggiatoa alba B18LD</name>
    <dbReference type="NCBI Taxonomy" id="395493"/>
    <lineage>
        <taxon>Bacteria</taxon>
        <taxon>Pseudomonadati</taxon>
        <taxon>Pseudomonadota</taxon>
        <taxon>Gammaproteobacteria</taxon>
        <taxon>Thiotrichales</taxon>
        <taxon>Thiotrichaceae</taxon>
        <taxon>Beggiatoa</taxon>
    </lineage>
</organism>
<keyword evidence="5 10" id="KW-0812">Transmembrane</keyword>
<dbReference type="InterPro" id="IPR051909">
    <property type="entry name" value="MFP_Cation_Efflux"/>
</dbReference>
<gene>
    <name evidence="12" type="ORF">BegalDRAFT_0085</name>
</gene>
<dbReference type="RefSeq" id="WP_002682556.1">
    <property type="nucleotide sequence ID" value="NZ_JH600070.1"/>
</dbReference>
<feature type="transmembrane region" description="Helical" evidence="10">
    <location>
        <begin position="435"/>
        <end position="453"/>
    </location>
</feature>
<keyword evidence="8" id="KW-0175">Coiled coil</keyword>
<dbReference type="PANTHER" id="PTHR30097">
    <property type="entry name" value="CATION EFFLUX SYSTEM PROTEIN CUSB"/>
    <property type="match status" value="1"/>
</dbReference>
<feature type="transmembrane region" description="Helical" evidence="10">
    <location>
        <begin position="227"/>
        <end position="247"/>
    </location>
</feature>
<sequence>MAILIDTSPATAETPASVSNAQAAPQAMNLKLRLRDDLSFTFQSYGERPCYLIEDSLYGNYFQIGVVEYAFIQQLDGEQSVEQAVQVAPELESQQIQQICYWLIHSQLVYVWNAEKQIWFLPKPPHDKVQAWAGRLNTLFIKIPLGSPDRWLNRLLPYTRWLLGVPFFLLWLLICGTGLYLVMAQFDRFVHSASSLLLPHNAFWLLIAWIIVKVLHETAHGLVCKKYGGYIHNAGIMLILFIPIGAYMNANASWRLTSRWQRMHVSVAGMYAELFIAGIAAWIWAQTETGVLNYLSYNIVIITSISTLLFNANPLMRFDGYYILSDLLNIPNLYLSGQRYIRYLNHRYIQGRTITPPQWKPEHTPLIKTYAIASLIWRWVVIIGLLVAANHLFYGAGILIATMAGISVLILPLIRFSMSLHKDPQRGAVLRHLSLLFLFVSLASLLLLTQVHWSRTLTAPAVFDYANAQIVRTETAGFIKKIHVKTGDIVAKDDILLELDNPDLYQEEKDLALQIQHRELRRQHAITQGQLSDAQGEIEKLQDLQHQYQEKQLQIASLTLKANQAGTIIAPDLRDLLGVYTQRGTEVLTLANPQALELKASIPQTDIDAFRAYEGQTVQIYRHSQPLHTFNATLSRVNPSASQTILHPALTVLAGGELPVKPKTQQSERDSSAKKDNSDNYEYLAPRFTATIALSTDIPKNIYAGETATIYLASPPQSLGELLWIGIERYIKRLQSQAT</sequence>
<feature type="transmembrane region" description="Helical" evidence="10">
    <location>
        <begin position="369"/>
        <end position="387"/>
    </location>
</feature>
<dbReference type="EMBL" id="JH600070">
    <property type="protein sequence ID" value="EIJ41009.1"/>
    <property type="molecule type" value="Genomic_DNA"/>
</dbReference>
<dbReference type="Gene3D" id="2.40.30.170">
    <property type="match status" value="1"/>
</dbReference>
<name>I3CBL6_9GAMM</name>
<feature type="transmembrane region" description="Helical" evidence="10">
    <location>
        <begin position="393"/>
        <end position="414"/>
    </location>
</feature>
<proteinExistence type="inferred from homology"/>
<dbReference type="GO" id="GO:0030313">
    <property type="term" value="C:cell envelope"/>
    <property type="evidence" value="ECO:0007669"/>
    <property type="project" value="TreeGrafter"/>
</dbReference>
<comment type="similarity">
    <text evidence="3">Belongs to the peptidase M50B family.</text>
</comment>
<dbReference type="Gene3D" id="2.40.50.100">
    <property type="match status" value="1"/>
</dbReference>
<feature type="transmembrane region" description="Helical" evidence="10">
    <location>
        <begin position="161"/>
        <end position="184"/>
    </location>
</feature>
<dbReference type="HOGENOM" id="CLU_019354_0_0_6"/>
<dbReference type="eggNOG" id="COG1994">
    <property type="taxonomic scope" value="Bacteria"/>
</dbReference>
<evidence type="ECO:0000313" key="12">
    <source>
        <dbReference type="EMBL" id="EIJ41009.1"/>
    </source>
</evidence>
<reference evidence="12 13" key="1">
    <citation type="submission" date="2011-11" db="EMBL/GenBank/DDBJ databases">
        <title>Improved High-Quality Draft sequence of Beggiatoa alba B18lD.</title>
        <authorList>
            <consortium name="US DOE Joint Genome Institute"/>
            <person name="Lucas S."/>
            <person name="Han J."/>
            <person name="Lapidus A."/>
            <person name="Cheng J.-F."/>
            <person name="Goodwin L."/>
            <person name="Pitluck S."/>
            <person name="Peters L."/>
            <person name="Mikhailova N."/>
            <person name="Held B."/>
            <person name="Detter J.C."/>
            <person name="Han C."/>
            <person name="Tapia R."/>
            <person name="Land M."/>
            <person name="Hauser L."/>
            <person name="Kyrpides N."/>
            <person name="Ivanova N."/>
            <person name="Pagani I."/>
            <person name="Samuel K."/>
            <person name="Teske A."/>
            <person name="Mueller J."/>
            <person name="Woyke T."/>
        </authorList>
    </citation>
    <scope>NUCLEOTIDE SEQUENCE [LARGE SCALE GENOMIC DNA]</scope>
    <source>
        <strain evidence="12 13">B18LD</strain>
    </source>
</reference>
<dbReference type="GO" id="GO:0060003">
    <property type="term" value="P:copper ion export"/>
    <property type="evidence" value="ECO:0007669"/>
    <property type="project" value="TreeGrafter"/>
</dbReference>
<protein>
    <submittedName>
        <fullName evidence="12">Membrane-fusion protein</fullName>
    </submittedName>
</protein>
<evidence type="ECO:0000256" key="6">
    <source>
        <dbReference type="ARBA" id="ARBA00022989"/>
    </source>
</evidence>
<evidence type="ECO:0000256" key="4">
    <source>
        <dbReference type="ARBA" id="ARBA00022448"/>
    </source>
</evidence>
<evidence type="ECO:0000256" key="2">
    <source>
        <dbReference type="ARBA" id="ARBA00004141"/>
    </source>
</evidence>
<evidence type="ECO:0000256" key="9">
    <source>
        <dbReference type="SAM" id="MobiDB-lite"/>
    </source>
</evidence>
<dbReference type="STRING" id="395493.BegalDRAFT_0085"/>
<evidence type="ECO:0000256" key="3">
    <source>
        <dbReference type="ARBA" id="ARBA00007931"/>
    </source>
</evidence>